<feature type="transmembrane region" description="Helical" evidence="1">
    <location>
        <begin position="327"/>
        <end position="348"/>
    </location>
</feature>
<feature type="transmembrane region" description="Helical" evidence="1">
    <location>
        <begin position="194"/>
        <end position="216"/>
    </location>
</feature>
<dbReference type="PANTHER" id="PTHR36927:SF1">
    <property type="entry name" value="MDO-LIKE PROTEIN"/>
    <property type="match status" value="1"/>
</dbReference>
<feature type="transmembrane region" description="Helical" evidence="1">
    <location>
        <begin position="133"/>
        <end position="155"/>
    </location>
</feature>
<feature type="transmembrane region" description="Helical" evidence="1">
    <location>
        <begin position="51"/>
        <end position="74"/>
    </location>
</feature>
<evidence type="ECO:0000313" key="3">
    <source>
        <dbReference type="EMBL" id="MCQ8230045.1"/>
    </source>
</evidence>
<evidence type="ECO:0000259" key="2">
    <source>
        <dbReference type="Pfam" id="PF01757"/>
    </source>
</evidence>
<feature type="domain" description="Acyltransferase 3" evidence="2">
    <location>
        <begin position="12"/>
        <end position="345"/>
    </location>
</feature>
<keyword evidence="3" id="KW-0808">Transferase</keyword>
<dbReference type="PANTHER" id="PTHR36927">
    <property type="entry name" value="BLR4337 PROTEIN"/>
    <property type="match status" value="1"/>
</dbReference>
<evidence type="ECO:0000313" key="4">
    <source>
        <dbReference type="Proteomes" id="UP001300015"/>
    </source>
</evidence>
<feature type="transmembrane region" description="Helical" evidence="1">
    <location>
        <begin position="228"/>
        <end position="248"/>
    </location>
</feature>
<keyword evidence="1" id="KW-0812">Transmembrane</keyword>
<feature type="transmembrane region" description="Helical" evidence="1">
    <location>
        <begin position="260"/>
        <end position="279"/>
    </location>
</feature>
<dbReference type="EMBL" id="JANIET010000002">
    <property type="protein sequence ID" value="MCQ8230045.1"/>
    <property type="molecule type" value="Genomic_DNA"/>
</dbReference>
<name>A0ABT1VR68_9GAMM</name>
<dbReference type="RefSeq" id="WP_256698771.1">
    <property type="nucleotide sequence ID" value="NZ_JANIES010000002.1"/>
</dbReference>
<feature type="transmembrane region" description="Helical" evidence="1">
    <location>
        <begin position="291"/>
        <end position="315"/>
    </location>
</feature>
<gene>
    <name evidence="3" type="ORF">NQH49_21535</name>
</gene>
<dbReference type="Proteomes" id="UP001300015">
    <property type="component" value="Unassembled WGS sequence"/>
</dbReference>
<comment type="caution">
    <text evidence="3">The sequence shown here is derived from an EMBL/GenBank/DDBJ whole genome shotgun (WGS) entry which is preliminary data.</text>
</comment>
<keyword evidence="1" id="KW-0472">Membrane</keyword>
<dbReference type="Pfam" id="PF01757">
    <property type="entry name" value="Acyl_transf_3"/>
    <property type="match status" value="1"/>
</dbReference>
<organism evidence="3 4">
    <name type="scientific">Pantoea trifolii</name>
    <dbReference type="NCBI Taxonomy" id="2968030"/>
    <lineage>
        <taxon>Bacteria</taxon>
        <taxon>Pseudomonadati</taxon>
        <taxon>Pseudomonadota</taxon>
        <taxon>Gammaproteobacteria</taxon>
        <taxon>Enterobacterales</taxon>
        <taxon>Erwiniaceae</taxon>
        <taxon>Pantoea</taxon>
    </lineage>
</organism>
<keyword evidence="1" id="KW-1133">Transmembrane helix</keyword>
<sequence length="368" mass="42099">MKTKSFLSSRNIGLDLLRAGLIIEGVLLHASRSLPGENSWIYNSQRDPSTLFTALLSLIHTFRMEVFFFLSGMFSALIILRKGRAFFHDNRRKRVLLPLLSAYIIIPPLMYCLEKQMSTSVITLKGVLESYATLHHLWFLVSLSIMSLLIPNRFYQWCARYFAKMPLPFLIALLIVLGNLFFVLKFLTKGQGDFINLIPVTARFLVYYTAGYALYIHRGNISCYSNSIVMNGGLIAALAMAIWLGFFMVAEFHIEGAMKYLPTLAGSVFSVLLSYWLVFKFEKIQIKENRMLTTIIDSALVIYLLHYPVVIAFSWLLDTWLPAQFSIIYVLIDFVIGIAVSVVCYFLIKQSHYASFIFGVKPKMKKFT</sequence>
<protein>
    <submittedName>
        <fullName evidence="3">Acyltransferase family protein</fullName>
    </submittedName>
</protein>
<dbReference type="GO" id="GO:0016746">
    <property type="term" value="F:acyltransferase activity"/>
    <property type="evidence" value="ECO:0007669"/>
    <property type="project" value="UniProtKB-KW"/>
</dbReference>
<feature type="transmembrane region" description="Helical" evidence="1">
    <location>
        <begin position="167"/>
        <end position="188"/>
    </location>
</feature>
<feature type="transmembrane region" description="Helical" evidence="1">
    <location>
        <begin position="95"/>
        <end position="113"/>
    </location>
</feature>
<dbReference type="InterPro" id="IPR002656">
    <property type="entry name" value="Acyl_transf_3_dom"/>
</dbReference>
<keyword evidence="4" id="KW-1185">Reference proteome</keyword>
<reference evidence="3 4" key="1">
    <citation type="submission" date="2022-07" db="EMBL/GenBank/DDBJ databases">
        <title>Pantoea trifolii sp. nov. isolated from root nodules of Trifolium rubens.</title>
        <authorList>
            <person name="Kalita M."/>
            <person name="Wdowiak-Wrobel S."/>
            <person name="Marek-Kozaczuk M."/>
            <person name="Palusinska-Szysz M."/>
            <person name="Sokolowski W."/>
            <person name="Coutinho T."/>
            <person name="Hlahane L."/>
        </authorList>
    </citation>
    <scope>NUCLEOTIDE SEQUENCE [LARGE SCALE GENOMIC DNA]</scope>
    <source>
        <strain evidence="3 4">MMK2</strain>
    </source>
</reference>
<proteinExistence type="predicted"/>
<accession>A0ABT1VR68</accession>
<keyword evidence="3" id="KW-0012">Acyltransferase</keyword>
<evidence type="ECO:0000256" key="1">
    <source>
        <dbReference type="SAM" id="Phobius"/>
    </source>
</evidence>
<dbReference type="InterPro" id="IPR050623">
    <property type="entry name" value="Glucan_succinyl_AcylTrfase"/>
</dbReference>